<comment type="subcellular location">
    <subcellularLocation>
        <location evidence="9">Cell membrane</location>
        <topology evidence="9">Multi-pass membrane protein</topology>
    </subcellularLocation>
</comment>
<protein>
    <recommendedName>
        <fullName evidence="9">Lipoprotein signal peptidase</fullName>
        <ecNumber evidence="9">3.4.23.36</ecNumber>
    </recommendedName>
    <alternativeName>
        <fullName evidence="9">Prolipoprotein signal peptidase</fullName>
    </alternativeName>
    <alternativeName>
        <fullName evidence="9">Signal peptidase II</fullName>
        <shortName evidence="9">SPase II</shortName>
    </alternativeName>
</protein>
<dbReference type="EC" id="3.4.23.36" evidence="9"/>
<dbReference type="GO" id="GO:0004190">
    <property type="term" value="F:aspartic-type endopeptidase activity"/>
    <property type="evidence" value="ECO:0007669"/>
    <property type="project" value="UniProtKB-UniRule"/>
</dbReference>
<dbReference type="EMBL" id="SOKJ01000060">
    <property type="protein sequence ID" value="TET12656.1"/>
    <property type="molecule type" value="Genomic_DNA"/>
</dbReference>
<organism evidence="11 12">
    <name type="scientific">Aerophobetes bacterium</name>
    <dbReference type="NCBI Taxonomy" id="2030807"/>
    <lineage>
        <taxon>Bacteria</taxon>
        <taxon>Candidatus Aerophobota</taxon>
    </lineage>
</organism>
<reference evidence="11 12" key="1">
    <citation type="submission" date="2019-03" db="EMBL/GenBank/DDBJ databases">
        <title>Metabolic potential of uncultured bacteria and archaea associated with petroleum seepage in deep-sea sediments.</title>
        <authorList>
            <person name="Dong X."/>
            <person name="Hubert C."/>
        </authorList>
    </citation>
    <scope>NUCLEOTIDE SEQUENCE [LARGE SCALE GENOMIC DNA]</scope>
    <source>
        <strain evidence="11">E44_bin7</strain>
    </source>
</reference>
<feature type="active site" evidence="9">
    <location>
        <position position="111"/>
    </location>
</feature>
<keyword evidence="8 9" id="KW-0472">Membrane</keyword>
<evidence type="ECO:0000256" key="3">
    <source>
        <dbReference type="ARBA" id="ARBA00022670"/>
    </source>
</evidence>
<dbReference type="UniPathway" id="UPA00665"/>
<dbReference type="GO" id="GO:0005886">
    <property type="term" value="C:plasma membrane"/>
    <property type="evidence" value="ECO:0007669"/>
    <property type="project" value="UniProtKB-SubCell"/>
</dbReference>
<feature type="transmembrane region" description="Helical" evidence="9">
    <location>
        <begin position="117"/>
        <end position="137"/>
    </location>
</feature>
<name>A0A523S3P8_UNCAE</name>
<dbReference type="HAMAP" id="MF_00161">
    <property type="entry name" value="LspA"/>
    <property type="match status" value="1"/>
</dbReference>
<sequence length="151" mass="17499">MFVFITASLVFFADWLSKFYIKENFFLGKSIPVIKGFFYLTYLKNKGIIFGLLARGGFFVIVLNGLVILCFIVLLRKFSQKNRWFKVSLGLVWGGLVANFFDRVWDGQIIDFLDFHLWPVFNFADVAICVGVGLFIWRITKKGTGYFFAQE</sequence>
<keyword evidence="2 9" id="KW-1003">Cell membrane</keyword>
<proteinExistence type="inferred from homology"/>
<dbReference type="InterPro" id="IPR001872">
    <property type="entry name" value="Peptidase_A8"/>
</dbReference>
<evidence type="ECO:0000256" key="4">
    <source>
        <dbReference type="ARBA" id="ARBA00022692"/>
    </source>
</evidence>
<evidence type="ECO:0000256" key="2">
    <source>
        <dbReference type="ARBA" id="ARBA00022475"/>
    </source>
</evidence>
<accession>A0A523S3P8</accession>
<keyword evidence="4 9" id="KW-0812">Transmembrane</keyword>
<evidence type="ECO:0000313" key="11">
    <source>
        <dbReference type="EMBL" id="TET12656.1"/>
    </source>
</evidence>
<comment type="caution">
    <text evidence="9">Lacks conserved residue(s) required for the propagation of feature annotation.</text>
</comment>
<dbReference type="Proteomes" id="UP000316360">
    <property type="component" value="Unassembled WGS sequence"/>
</dbReference>
<dbReference type="PRINTS" id="PR00781">
    <property type="entry name" value="LIPOSIGPTASE"/>
</dbReference>
<comment type="caution">
    <text evidence="11">The sequence shown here is derived from an EMBL/GenBank/DDBJ whole genome shotgun (WGS) entry which is preliminary data.</text>
</comment>
<evidence type="ECO:0000256" key="9">
    <source>
        <dbReference type="HAMAP-Rule" id="MF_00161"/>
    </source>
</evidence>
<evidence type="ECO:0000313" key="12">
    <source>
        <dbReference type="Proteomes" id="UP000316360"/>
    </source>
</evidence>
<evidence type="ECO:0000256" key="7">
    <source>
        <dbReference type="ARBA" id="ARBA00022989"/>
    </source>
</evidence>
<keyword evidence="6 9" id="KW-0378">Hydrolase</keyword>
<comment type="function">
    <text evidence="9">This protein specifically catalyzes the removal of signal peptides from prolipoproteins.</text>
</comment>
<dbReference type="PANTHER" id="PTHR33695:SF1">
    <property type="entry name" value="LIPOPROTEIN SIGNAL PEPTIDASE"/>
    <property type="match status" value="1"/>
</dbReference>
<dbReference type="AlphaFoldDB" id="A0A523S3P8"/>
<keyword evidence="5 9" id="KW-0064">Aspartyl protease</keyword>
<evidence type="ECO:0000256" key="6">
    <source>
        <dbReference type="ARBA" id="ARBA00022801"/>
    </source>
</evidence>
<keyword evidence="7 9" id="KW-1133">Transmembrane helix</keyword>
<feature type="transmembrane region" description="Helical" evidence="9">
    <location>
        <begin position="87"/>
        <end position="105"/>
    </location>
</feature>
<evidence type="ECO:0000256" key="1">
    <source>
        <dbReference type="ARBA" id="ARBA00006139"/>
    </source>
</evidence>
<comment type="catalytic activity">
    <reaction evidence="9">
        <text>Release of signal peptides from bacterial membrane prolipoproteins. Hydrolyzes -Xaa-Yaa-Zaa-|-(S,diacylglyceryl)Cys-, in which Xaa is hydrophobic (preferably Leu), and Yaa (Ala or Ser) and Zaa (Gly or Ala) have small, neutral side chains.</text>
        <dbReference type="EC" id="3.4.23.36"/>
    </reaction>
</comment>
<comment type="pathway">
    <text evidence="9">Protein modification; lipoprotein biosynthesis (signal peptide cleavage).</text>
</comment>
<evidence type="ECO:0000256" key="5">
    <source>
        <dbReference type="ARBA" id="ARBA00022750"/>
    </source>
</evidence>
<dbReference type="NCBIfam" id="TIGR00077">
    <property type="entry name" value="lspA"/>
    <property type="match status" value="1"/>
</dbReference>
<feature type="transmembrane region" description="Helical" evidence="9">
    <location>
        <begin position="48"/>
        <end position="75"/>
    </location>
</feature>
<dbReference type="GO" id="GO:0006508">
    <property type="term" value="P:proteolysis"/>
    <property type="evidence" value="ECO:0007669"/>
    <property type="project" value="UniProtKB-KW"/>
</dbReference>
<evidence type="ECO:0000256" key="10">
    <source>
        <dbReference type="RuleBase" id="RU004181"/>
    </source>
</evidence>
<evidence type="ECO:0000256" key="8">
    <source>
        <dbReference type="ARBA" id="ARBA00023136"/>
    </source>
</evidence>
<dbReference type="Pfam" id="PF01252">
    <property type="entry name" value="Peptidase_A8"/>
    <property type="match status" value="1"/>
</dbReference>
<keyword evidence="3 9" id="KW-0645">Protease</keyword>
<comment type="similarity">
    <text evidence="1 9 10">Belongs to the peptidase A8 family.</text>
</comment>
<dbReference type="PANTHER" id="PTHR33695">
    <property type="entry name" value="LIPOPROTEIN SIGNAL PEPTIDASE"/>
    <property type="match status" value="1"/>
</dbReference>
<gene>
    <name evidence="9 11" type="primary">lspA</name>
    <name evidence="11" type="ORF">E3J84_01190</name>
</gene>
<feature type="active site" evidence="9">
    <location>
        <position position="125"/>
    </location>
</feature>